<proteinExistence type="predicted"/>
<keyword evidence="2" id="KW-0812">Transmembrane</keyword>
<evidence type="ECO:0000313" key="4">
    <source>
        <dbReference type="EMBL" id="AKB45750.1"/>
    </source>
</evidence>
<feature type="region of interest" description="Disordered" evidence="1">
    <location>
        <begin position="369"/>
        <end position="406"/>
    </location>
</feature>
<gene>
    <name evidence="4" type="ORF">MSVAZ_3481</name>
</gene>
<keyword evidence="5" id="KW-1185">Reference proteome</keyword>
<feature type="domain" description="CARDB" evidence="3">
    <location>
        <begin position="48"/>
        <end position="129"/>
    </location>
</feature>
<dbReference type="AlphaFoldDB" id="A0A0E3Q995"/>
<evidence type="ECO:0000259" key="3">
    <source>
        <dbReference type="Pfam" id="PF07705"/>
    </source>
</evidence>
<dbReference type="Proteomes" id="UP000033096">
    <property type="component" value="Chromosome"/>
</dbReference>
<accession>A0A0E3Q995</accession>
<keyword evidence="2" id="KW-0472">Membrane</keyword>
<dbReference type="InterPro" id="IPR026453">
    <property type="entry name" value="PGF_pre_PGF"/>
</dbReference>
<evidence type="ECO:0000256" key="2">
    <source>
        <dbReference type="SAM" id="Phobius"/>
    </source>
</evidence>
<dbReference type="InterPro" id="IPR011635">
    <property type="entry name" value="CARDB"/>
</dbReference>
<dbReference type="EMBL" id="CP009520">
    <property type="protein sequence ID" value="AKB45750.1"/>
    <property type="molecule type" value="Genomic_DNA"/>
</dbReference>
<reference evidence="4 5" key="1">
    <citation type="submission" date="2014-07" db="EMBL/GenBank/DDBJ databases">
        <title>Methanogenic archaea and the global carbon cycle.</title>
        <authorList>
            <person name="Henriksen J.R."/>
            <person name="Luke J."/>
            <person name="Reinhart S."/>
            <person name="Benedict M.N."/>
            <person name="Youngblut N.D."/>
            <person name="Metcalf M.E."/>
            <person name="Whitaker R.J."/>
            <person name="Metcalf W.W."/>
        </authorList>
    </citation>
    <scope>NUCLEOTIDE SEQUENCE [LARGE SCALE GENOMIC DNA]</scope>
    <source>
        <strain evidence="4 5">Z-761</strain>
    </source>
</reference>
<dbReference type="Gene3D" id="2.60.40.10">
    <property type="entry name" value="Immunoglobulins"/>
    <property type="match status" value="3"/>
</dbReference>
<dbReference type="InterPro" id="IPR047589">
    <property type="entry name" value="DUF11_rpt"/>
</dbReference>
<feature type="domain" description="CARDB" evidence="3">
    <location>
        <begin position="258"/>
        <end position="361"/>
    </location>
</feature>
<keyword evidence="2" id="KW-1133">Transmembrane helix</keyword>
<dbReference type="NCBIfam" id="TIGR01451">
    <property type="entry name" value="B_ant_repeat"/>
    <property type="match status" value="1"/>
</dbReference>
<protein>
    <recommendedName>
        <fullName evidence="3">CARDB domain-containing protein</fullName>
    </recommendedName>
</protein>
<feature type="compositionally biased region" description="Low complexity" evidence="1">
    <location>
        <begin position="372"/>
        <end position="394"/>
    </location>
</feature>
<evidence type="ECO:0000313" key="5">
    <source>
        <dbReference type="Proteomes" id="UP000033096"/>
    </source>
</evidence>
<dbReference type="KEGG" id="mvc:MSVAZ_3481"/>
<sequence length="631" mass="67784">MKSHFLNSLISVLLALVIIPGLMPCIVSAADGQFADNGNSTNSTLTSNLILEKLSTDPDYPKPDSTVVINSLVKNTGNKTSEPTNIIYIIDETEEKEEVPAIEAGSEILISHTWTTPDNEGTVTIKVSLENVENSEKEISVDIVQDSLPDLIIEDLYPESSTQPETGKLLNFTLKIKNVGEATASNSTAKYSSNGTSGELSIPELSAGESTITGFSLTPGNEENMSVTAVADSGNIISESNEDNNEMSKTISVKRELPDLKIESISLSPEEPHPGENITFTVTVKNNGSAAAESSEIKYDIKGNNESYTGVTTILALAAGEAGTGTFFWTPGNEGQIEVKATADSGSVVSESNETNNEFTKTATVYKETVSSDDGGSESSGSSSSGSGSKSSGSSSGGSGGVSLSKEPVSNVEAKELATGNVQSGYHIKFDFLEGATCITYIEFDPLKTLKKTITTVEMLKDKSTFVSGAPSGKIYKYVNIWVGNYGAGVANYFENGFIEFKVEKSWLEENNISQSQIILQWYNEGWERLDTEKVKEDTDYVYFKSKTPGFSCFAITSYSTDTEKISEVNGLAEEEVLRSWNGETNTSAFNGSAETDGKTENPMGKAKIVLAISLPLFLILVEYFVIKKKI</sequence>
<name>A0A0E3Q995_9EURY</name>
<dbReference type="NCBIfam" id="TIGR04213">
    <property type="entry name" value="PGF_pre_PGF"/>
    <property type="match status" value="1"/>
</dbReference>
<feature type="transmembrane region" description="Helical" evidence="2">
    <location>
        <begin position="609"/>
        <end position="627"/>
    </location>
</feature>
<dbReference type="InterPro" id="IPR013783">
    <property type="entry name" value="Ig-like_fold"/>
</dbReference>
<feature type="domain" description="CARDB" evidence="3">
    <location>
        <begin position="149"/>
        <end position="249"/>
    </location>
</feature>
<evidence type="ECO:0000256" key="1">
    <source>
        <dbReference type="SAM" id="MobiDB-lite"/>
    </source>
</evidence>
<dbReference type="PATRIC" id="fig|1434123.4.peg.4261"/>
<dbReference type="HOGENOM" id="CLU_014975_0_0_2"/>
<dbReference type="Pfam" id="PF07705">
    <property type="entry name" value="CARDB"/>
    <property type="match status" value="3"/>
</dbReference>
<dbReference type="STRING" id="1434123.MSVAZ_3481"/>
<organism evidence="4 5">
    <name type="scientific">Methanosarcina vacuolata Z-761</name>
    <dbReference type="NCBI Taxonomy" id="1434123"/>
    <lineage>
        <taxon>Archaea</taxon>
        <taxon>Methanobacteriati</taxon>
        <taxon>Methanobacteriota</taxon>
        <taxon>Stenosarchaea group</taxon>
        <taxon>Methanomicrobia</taxon>
        <taxon>Methanosarcinales</taxon>
        <taxon>Methanosarcinaceae</taxon>
        <taxon>Methanosarcina</taxon>
    </lineage>
</organism>